<dbReference type="AlphaFoldDB" id="A0A455U3N9"/>
<name>A0A455U3N9_9GAMM</name>
<dbReference type="KEGG" id="hsr:HSBAA_11090"/>
<dbReference type="EMBL" id="AP019514">
    <property type="protein sequence ID" value="BBI59803.1"/>
    <property type="molecule type" value="Genomic_DNA"/>
</dbReference>
<proteinExistence type="predicted"/>
<gene>
    <name evidence="1" type="ORF">HSBAA_11090</name>
</gene>
<dbReference type="Proteomes" id="UP000320231">
    <property type="component" value="Chromosome"/>
</dbReference>
<evidence type="ECO:0000313" key="1">
    <source>
        <dbReference type="EMBL" id="BBI59803.1"/>
    </source>
</evidence>
<reference evidence="1 2" key="1">
    <citation type="journal article" date="2019" name="Microbiol. Resour. Announc.">
        <title>Complete Genome Sequence of Halomonas sulfidaeris Strain Esulfide1 Isolated from a Metal Sulfide Rock at a Depth of 2,200 Meters, Obtained Using Nanopore Sequencing.</title>
        <authorList>
            <person name="Saito M."/>
            <person name="Nishigata A."/>
            <person name="Galipon J."/>
            <person name="Arakawa K."/>
        </authorList>
    </citation>
    <scope>NUCLEOTIDE SEQUENCE [LARGE SCALE GENOMIC DNA]</scope>
    <source>
        <strain evidence="1 2">ATCC BAA-803</strain>
    </source>
</reference>
<organism evidence="1 2">
    <name type="scientific">Vreelandella sulfidaeris</name>
    <dbReference type="NCBI Taxonomy" id="115553"/>
    <lineage>
        <taxon>Bacteria</taxon>
        <taxon>Pseudomonadati</taxon>
        <taxon>Pseudomonadota</taxon>
        <taxon>Gammaproteobacteria</taxon>
        <taxon>Oceanospirillales</taxon>
        <taxon>Halomonadaceae</taxon>
        <taxon>Vreelandella</taxon>
    </lineage>
</organism>
<evidence type="ECO:0000313" key="2">
    <source>
        <dbReference type="Proteomes" id="UP000320231"/>
    </source>
</evidence>
<sequence>MLLKTNPGAEHIKTRAKAGFTNHKRPRGFPGGEAFGEMIGVQKYMLGLCAPIATGEIDVIKRCCVGAPSFQVKVGVVNAASGGKAFGRWVTQLSIKIKVVKN</sequence>
<accession>A0A455U3N9</accession>
<protein>
    <submittedName>
        <fullName evidence="1">Uncharacterized protein</fullName>
    </submittedName>
</protein>